<dbReference type="OrthoDB" id="10524286at2759"/>
<comment type="caution">
    <text evidence="1">The sequence shown here is derived from an EMBL/GenBank/DDBJ whole genome shotgun (WGS) entry which is preliminary data.</text>
</comment>
<name>A0A9Q3JQP5_9BASI</name>
<evidence type="ECO:0000313" key="1">
    <source>
        <dbReference type="EMBL" id="MBW0566004.1"/>
    </source>
</evidence>
<proteinExistence type="predicted"/>
<dbReference type="EMBL" id="AVOT02078394">
    <property type="protein sequence ID" value="MBW0566004.1"/>
    <property type="molecule type" value="Genomic_DNA"/>
</dbReference>
<evidence type="ECO:0000313" key="2">
    <source>
        <dbReference type="Proteomes" id="UP000765509"/>
    </source>
</evidence>
<gene>
    <name evidence="1" type="ORF">O181_105719</name>
</gene>
<accession>A0A9Q3JQP5</accession>
<reference evidence="1" key="1">
    <citation type="submission" date="2021-03" db="EMBL/GenBank/DDBJ databases">
        <title>Draft genome sequence of rust myrtle Austropuccinia psidii MF-1, a brazilian biotype.</title>
        <authorList>
            <person name="Quecine M.C."/>
            <person name="Pachon D.M.R."/>
            <person name="Bonatelli M.L."/>
            <person name="Correr F.H."/>
            <person name="Franceschini L.M."/>
            <person name="Leite T.F."/>
            <person name="Margarido G.R.A."/>
            <person name="Almeida C.A."/>
            <person name="Ferrarezi J.A."/>
            <person name="Labate C.A."/>
        </authorList>
    </citation>
    <scope>NUCLEOTIDE SEQUENCE</scope>
    <source>
        <strain evidence="1">MF-1</strain>
    </source>
</reference>
<organism evidence="1 2">
    <name type="scientific">Austropuccinia psidii MF-1</name>
    <dbReference type="NCBI Taxonomy" id="1389203"/>
    <lineage>
        <taxon>Eukaryota</taxon>
        <taxon>Fungi</taxon>
        <taxon>Dikarya</taxon>
        <taxon>Basidiomycota</taxon>
        <taxon>Pucciniomycotina</taxon>
        <taxon>Pucciniomycetes</taxon>
        <taxon>Pucciniales</taxon>
        <taxon>Sphaerophragmiaceae</taxon>
        <taxon>Austropuccinia</taxon>
    </lineage>
</organism>
<dbReference type="Proteomes" id="UP000765509">
    <property type="component" value="Unassembled WGS sequence"/>
</dbReference>
<dbReference type="AlphaFoldDB" id="A0A9Q3JQP5"/>
<keyword evidence="2" id="KW-1185">Reference proteome</keyword>
<protein>
    <submittedName>
        <fullName evidence="1">Uncharacterized protein</fullName>
    </submittedName>
</protein>
<sequence length="82" mass="9621">MPETIPHYLLFRRQYQAQQRELQRNIKKHRLRLNPNSSGSLLDCPAAFTFLAEYIISSARFQHIRNHTPQKKPTNPAPPINN</sequence>